<dbReference type="Pfam" id="PF14013">
    <property type="entry name" value="MT0933_antitox"/>
    <property type="match status" value="1"/>
</dbReference>
<dbReference type="InterPro" id="IPR028037">
    <property type="entry name" value="Antitoxin_Rv0909/MT0933"/>
</dbReference>
<comment type="caution">
    <text evidence="2">The sequence shown here is derived from an EMBL/GenBank/DDBJ whole genome shotgun (WGS) entry which is preliminary data.</text>
</comment>
<feature type="region of interest" description="Disordered" evidence="1">
    <location>
        <begin position="1"/>
        <end position="79"/>
    </location>
</feature>
<evidence type="ECO:0000313" key="2">
    <source>
        <dbReference type="EMBL" id="MEJ2867440.1"/>
    </source>
</evidence>
<sequence length="79" mass="8301">MAGLGDMVNKAKEWAGQNPDKADGYVDKGSDAVKGKFAGHDQQIDQASQKAKDYLHGPQGEQAPPPPPEGGQPPPPPQQ</sequence>
<protein>
    <submittedName>
        <fullName evidence="2">Antitoxin</fullName>
    </submittedName>
</protein>
<accession>A0ABU8MJE6</accession>
<organism evidence="2 3">
    <name type="scientific">Actinomycetospora aurantiaca</name>
    <dbReference type="NCBI Taxonomy" id="3129233"/>
    <lineage>
        <taxon>Bacteria</taxon>
        <taxon>Bacillati</taxon>
        <taxon>Actinomycetota</taxon>
        <taxon>Actinomycetes</taxon>
        <taxon>Pseudonocardiales</taxon>
        <taxon>Pseudonocardiaceae</taxon>
        <taxon>Actinomycetospora</taxon>
    </lineage>
</organism>
<evidence type="ECO:0000313" key="3">
    <source>
        <dbReference type="Proteomes" id="UP001385809"/>
    </source>
</evidence>
<evidence type="ECO:0000256" key="1">
    <source>
        <dbReference type="SAM" id="MobiDB-lite"/>
    </source>
</evidence>
<name>A0ABU8MJE6_9PSEU</name>
<dbReference type="RefSeq" id="WP_337694045.1">
    <property type="nucleotide sequence ID" value="NZ_JBBEGN010000002.1"/>
</dbReference>
<dbReference type="Proteomes" id="UP001385809">
    <property type="component" value="Unassembled WGS sequence"/>
</dbReference>
<proteinExistence type="predicted"/>
<feature type="compositionally biased region" description="Basic and acidic residues" evidence="1">
    <location>
        <begin position="20"/>
        <end position="43"/>
    </location>
</feature>
<dbReference type="EMBL" id="JBBEGN010000002">
    <property type="protein sequence ID" value="MEJ2867440.1"/>
    <property type="molecule type" value="Genomic_DNA"/>
</dbReference>
<feature type="compositionally biased region" description="Pro residues" evidence="1">
    <location>
        <begin position="63"/>
        <end position="79"/>
    </location>
</feature>
<keyword evidence="3" id="KW-1185">Reference proteome</keyword>
<gene>
    <name evidence="2" type="ORF">WCD74_06660</name>
</gene>
<reference evidence="2 3" key="1">
    <citation type="submission" date="2024-03" db="EMBL/GenBank/DDBJ databases">
        <title>Actinomycetospora sp. OC33-EN08, a novel actinomycete isolated from wild orchid (Aerides multiflora).</title>
        <authorList>
            <person name="Suriyachadkun C."/>
        </authorList>
    </citation>
    <scope>NUCLEOTIDE SEQUENCE [LARGE SCALE GENOMIC DNA]</scope>
    <source>
        <strain evidence="2 3">OC33-EN08</strain>
    </source>
</reference>